<feature type="compositionally biased region" description="Basic residues" evidence="5">
    <location>
        <begin position="211"/>
        <end position="224"/>
    </location>
</feature>
<keyword evidence="1" id="KW-0819">tRNA processing</keyword>
<dbReference type="RefSeq" id="XP_040768564.1">
    <property type="nucleotide sequence ID" value="XM_040905491.1"/>
</dbReference>
<evidence type="ECO:0000256" key="3">
    <source>
        <dbReference type="ARBA" id="ARBA00022833"/>
    </source>
</evidence>
<proteinExistence type="inferred from homology"/>
<gene>
    <name evidence="6" type="ORF">LAESUDRAFT_672359</name>
</gene>
<feature type="region of interest" description="Disordered" evidence="5">
    <location>
        <begin position="43"/>
        <end position="81"/>
    </location>
</feature>
<dbReference type="GO" id="GO:0046872">
    <property type="term" value="F:metal ion binding"/>
    <property type="evidence" value="ECO:0007669"/>
    <property type="project" value="UniProtKB-KW"/>
</dbReference>
<dbReference type="GO" id="GO:0008033">
    <property type="term" value="P:tRNA processing"/>
    <property type="evidence" value="ECO:0007669"/>
    <property type="project" value="UniProtKB-KW"/>
</dbReference>
<keyword evidence="7" id="KW-1185">Reference proteome</keyword>
<dbReference type="Proteomes" id="UP000076871">
    <property type="component" value="Unassembled WGS sequence"/>
</dbReference>
<keyword evidence="3" id="KW-0862">Zinc</keyword>
<dbReference type="PANTHER" id="PTHR14742:SF0">
    <property type="entry name" value="RIBONUCLEASE P PROTEIN SUBUNIT P21"/>
    <property type="match status" value="1"/>
</dbReference>
<feature type="region of interest" description="Disordered" evidence="5">
    <location>
        <begin position="156"/>
        <end position="251"/>
    </location>
</feature>
<dbReference type="InParanoid" id="A0A165GUD1"/>
<dbReference type="AlphaFoldDB" id="A0A165GUD1"/>
<feature type="non-terminal residue" evidence="6">
    <location>
        <position position="1"/>
    </location>
</feature>
<dbReference type="Pfam" id="PF04032">
    <property type="entry name" value="Rpr2"/>
    <property type="match status" value="1"/>
</dbReference>
<protein>
    <submittedName>
        <fullName evidence="6">Rpr2-domain-containing protein</fullName>
    </submittedName>
</protein>
<evidence type="ECO:0000256" key="5">
    <source>
        <dbReference type="SAM" id="MobiDB-lite"/>
    </source>
</evidence>
<dbReference type="STRING" id="1314785.A0A165GUD1"/>
<accession>A0A165GUD1</accession>
<dbReference type="Gene3D" id="6.20.50.20">
    <property type="match status" value="1"/>
</dbReference>
<dbReference type="PANTHER" id="PTHR14742">
    <property type="entry name" value="RIBONUCLEASE P SUBUNIT P21"/>
    <property type="match status" value="1"/>
</dbReference>
<feature type="compositionally biased region" description="Low complexity" evidence="5">
    <location>
        <begin position="172"/>
        <end position="190"/>
    </location>
</feature>
<evidence type="ECO:0000313" key="7">
    <source>
        <dbReference type="Proteomes" id="UP000076871"/>
    </source>
</evidence>
<dbReference type="OrthoDB" id="128536at2759"/>
<evidence type="ECO:0000256" key="2">
    <source>
        <dbReference type="ARBA" id="ARBA00022723"/>
    </source>
</evidence>
<dbReference type="GeneID" id="63822521"/>
<reference evidence="6 7" key="1">
    <citation type="journal article" date="2016" name="Mol. Biol. Evol.">
        <title>Comparative Genomics of Early-Diverging Mushroom-Forming Fungi Provides Insights into the Origins of Lignocellulose Decay Capabilities.</title>
        <authorList>
            <person name="Nagy L.G."/>
            <person name="Riley R."/>
            <person name="Tritt A."/>
            <person name="Adam C."/>
            <person name="Daum C."/>
            <person name="Floudas D."/>
            <person name="Sun H."/>
            <person name="Yadav J.S."/>
            <person name="Pangilinan J."/>
            <person name="Larsson K.H."/>
            <person name="Matsuura K."/>
            <person name="Barry K."/>
            <person name="Labutti K."/>
            <person name="Kuo R."/>
            <person name="Ohm R.A."/>
            <person name="Bhattacharya S.S."/>
            <person name="Shirouzu T."/>
            <person name="Yoshinaga Y."/>
            <person name="Martin F.M."/>
            <person name="Grigoriev I.V."/>
            <person name="Hibbett D.S."/>
        </authorList>
    </citation>
    <scope>NUCLEOTIDE SEQUENCE [LARGE SCALE GENOMIC DNA]</scope>
    <source>
        <strain evidence="6 7">93-53</strain>
    </source>
</reference>
<keyword evidence="2" id="KW-0479">Metal-binding</keyword>
<evidence type="ECO:0000256" key="4">
    <source>
        <dbReference type="ARBA" id="ARBA00038402"/>
    </source>
</evidence>
<organism evidence="6 7">
    <name type="scientific">Laetiporus sulphureus 93-53</name>
    <dbReference type="NCBI Taxonomy" id="1314785"/>
    <lineage>
        <taxon>Eukaryota</taxon>
        <taxon>Fungi</taxon>
        <taxon>Dikarya</taxon>
        <taxon>Basidiomycota</taxon>
        <taxon>Agaricomycotina</taxon>
        <taxon>Agaricomycetes</taxon>
        <taxon>Polyporales</taxon>
        <taxon>Laetiporus</taxon>
    </lineage>
</organism>
<dbReference type="EMBL" id="KV427608">
    <property type="protein sequence ID" value="KZT10824.1"/>
    <property type="molecule type" value="Genomic_DNA"/>
</dbReference>
<dbReference type="GO" id="GO:0005655">
    <property type="term" value="C:nucleolar ribonuclease P complex"/>
    <property type="evidence" value="ECO:0007669"/>
    <property type="project" value="TreeGrafter"/>
</dbReference>
<sequence>MAKKNKNNDQDSTPSLSGVANRDILQRLNFLYQASAYLQSISQDPTAKPIDRGRPSKLSPLQGPSKAEKKEIRRKQRHPNTAVELSREYIKSMKIIGQKTMVKMDPNVKRTMCKKCNSLLIPGTTALVRVKSSPSHGHLISYTCLSCTAARRIPAPPILDPDASPSTTGALPATTDAQPSASTSSAPTDDAPMEVDATHVPAEAIGTMRKPIVRRRRRQKHKKKTVEPRLPPLFQRKGHVVFRGNERLEET</sequence>
<evidence type="ECO:0000256" key="1">
    <source>
        <dbReference type="ARBA" id="ARBA00022694"/>
    </source>
</evidence>
<evidence type="ECO:0000313" key="6">
    <source>
        <dbReference type="EMBL" id="KZT10824.1"/>
    </source>
</evidence>
<comment type="similarity">
    <text evidence="4">Belongs to the eukaryotic/archaeal RNase P protein component 4 family.</text>
</comment>
<name>A0A165GUD1_9APHY</name>
<dbReference type="InterPro" id="IPR007175">
    <property type="entry name" value="Rpr2/Snm1/Rpp21"/>
</dbReference>